<keyword evidence="7" id="KW-0963">Cytoplasm</keyword>
<keyword evidence="11" id="KW-0443">Lipid metabolism</keyword>
<accession>A0A4U0X704</accession>
<comment type="caution">
    <text evidence="17">The sequence shown here is derived from an EMBL/GenBank/DDBJ whole genome shotgun (WGS) entry which is preliminary data.</text>
</comment>
<evidence type="ECO:0000313" key="18">
    <source>
        <dbReference type="Proteomes" id="UP000309340"/>
    </source>
</evidence>
<dbReference type="Pfam" id="PF07994">
    <property type="entry name" value="NAD_binding_5"/>
    <property type="match status" value="1"/>
</dbReference>
<proteinExistence type="inferred from homology"/>
<dbReference type="UniPathway" id="UPA00823">
    <property type="reaction ID" value="UER00787"/>
</dbReference>
<evidence type="ECO:0000259" key="16">
    <source>
        <dbReference type="Pfam" id="PF01658"/>
    </source>
</evidence>
<evidence type="ECO:0000256" key="6">
    <source>
        <dbReference type="ARBA" id="ARBA00012125"/>
    </source>
</evidence>
<keyword evidence="10" id="KW-0520">NAD</keyword>
<evidence type="ECO:0000313" key="17">
    <source>
        <dbReference type="EMBL" id="TKA72284.1"/>
    </source>
</evidence>
<evidence type="ECO:0000256" key="10">
    <source>
        <dbReference type="ARBA" id="ARBA00023027"/>
    </source>
</evidence>
<evidence type="ECO:0000256" key="3">
    <source>
        <dbReference type="ARBA" id="ARBA00004496"/>
    </source>
</evidence>
<organism evidence="17 18">
    <name type="scientific">Friedmanniomyces simplex</name>
    <dbReference type="NCBI Taxonomy" id="329884"/>
    <lineage>
        <taxon>Eukaryota</taxon>
        <taxon>Fungi</taxon>
        <taxon>Dikarya</taxon>
        <taxon>Ascomycota</taxon>
        <taxon>Pezizomycotina</taxon>
        <taxon>Dothideomycetes</taxon>
        <taxon>Dothideomycetidae</taxon>
        <taxon>Mycosphaerellales</taxon>
        <taxon>Teratosphaeriaceae</taxon>
        <taxon>Friedmanniomyces</taxon>
    </lineage>
</organism>
<evidence type="ECO:0000256" key="15">
    <source>
        <dbReference type="SAM" id="MobiDB-lite"/>
    </source>
</evidence>
<dbReference type="Pfam" id="PF01658">
    <property type="entry name" value="Inos-1-P_synth"/>
    <property type="match status" value="1"/>
</dbReference>
<comment type="pathway">
    <text evidence="4">Polyol metabolism; myo-inositol biosynthesis; myo-inositol from D-glucose 6-phosphate: step 1/2.</text>
</comment>
<comment type="cofactor">
    <cofactor evidence="2">
        <name>NAD(+)</name>
        <dbReference type="ChEBI" id="CHEBI:57540"/>
    </cofactor>
</comment>
<keyword evidence="12" id="KW-0594">Phospholipid biosynthesis</keyword>
<evidence type="ECO:0000256" key="4">
    <source>
        <dbReference type="ARBA" id="ARBA00005117"/>
    </source>
</evidence>
<dbReference type="FunFam" id="3.40.50.720:FF:000204">
    <property type="entry name" value="Inositol-3-phosphate synthase 1-B"/>
    <property type="match status" value="1"/>
</dbReference>
<evidence type="ECO:0000256" key="1">
    <source>
        <dbReference type="ARBA" id="ARBA00000113"/>
    </source>
</evidence>
<dbReference type="PIRSF" id="PIRSF015578">
    <property type="entry name" value="Myoinos-ppht_syn"/>
    <property type="match status" value="1"/>
</dbReference>
<keyword evidence="9" id="KW-0398">Inositol biosynthesis</keyword>
<dbReference type="AlphaFoldDB" id="A0A4U0X704"/>
<gene>
    <name evidence="17" type="ORF">B0A55_06182</name>
</gene>
<dbReference type="InterPro" id="IPR002587">
    <property type="entry name" value="Myo-inos-1-P_Synthase"/>
</dbReference>
<evidence type="ECO:0000256" key="5">
    <source>
        <dbReference type="ARBA" id="ARBA00010813"/>
    </source>
</evidence>
<dbReference type="FunFam" id="3.40.50.720:FF:000069">
    <property type="entry name" value="Inositol-3-phosphate synthase 1"/>
    <property type="match status" value="1"/>
</dbReference>
<dbReference type="SUPFAM" id="SSF55347">
    <property type="entry name" value="Glyceraldehyde-3-phosphate dehydrogenase-like, C-terminal domain"/>
    <property type="match status" value="1"/>
</dbReference>
<sequence length="551" mass="60196">MAPHANDSNGAATGMNNGTPPSSTATSFVVDSPNVTYGDDTINARYTYRTTDISLVDGKYQVEPKETVYDFKTETKVGKVGLMLVGLGGNNGSTVTAGILANRRKLEWDTREGPRKANYYGSVVMSSTVKLGTDSTTGKDVNIPLHDLLPMVHPNDLVVGGWDISGMDLAAAMDRAQVLEPTLKGLVRKEMSAMVPLPSIYYPDFIAANQGDRADNVLSGSNACMEHVEHIRKDIRDFKHANSLDKVIILWTANTERYADLLPGINDTADNLLQAISDHQPEIAPSTIFAVASILEGTPFINGSPQNTFVPGCLQLAERHHAFIGGDDFKSGQTKMKSALVDFMINAGLKLTSIASYNHLGNNDGKKLSSQRQFRSKEISKSTVVDDMVAANRVLYKEGEHPDHAVVIKYMPAVGDNKRALDEYYAEIFLGGHQTISLFNVCEDSLLASPLILDLVLVAELFTRIQWRQPNTDTRNTNPSTSASQEKPEQEWKSFHSVLSVLSYMLKAPLTPPGTPVVNALAKQRSALVNVMKACVGLEPENDMTLEHKLF</sequence>
<dbReference type="PANTHER" id="PTHR11510">
    <property type="entry name" value="MYO-INOSITOL-1 PHOSPHATE SYNTHASE"/>
    <property type="match status" value="1"/>
</dbReference>
<dbReference type="GO" id="GO:0008654">
    <property type="term" value="P:phospholipid biosynthetic process"/>
    <property type="evidence" value="ECO:0007669"/>
    <property type="project" value="UniProtKB-KW"/>
</dbReference>
<evidence type="ECO:0000256" key="8">
    <source>
        <dbReference type="ARBA" id="ARBA00022516"/>
    </source>
</evidence>
<reference evidence="17 18" key="1">
    <citation type="submission" date="2017-03" db="EMBL/GenBank/DDBJ databases">
        <title>Genomes of endolithic fungi from Antarctica.</title>
        <authorList>
            <person name="Coleine C."/>
            <person name="Masonjones S."/>
            <person name="Stajich J.E."/>
        </authorList>
    </citation>
    <scope>NUCLEOTIDE SEQUENCE [LARGE SCALE GENOMIC DNA]</scope>
    <source>
        <strain evidence="17 18">CCFEE 5184</strain>
    </source>
</reference>
<evidence type="ECO:0000256" key="9">
    <source>
        <dbReference type="ARBA" id="ARBA00022550"/>
    </source>
</evidence>
<protein>
    <recommendedName>
        <fullName evidence="6">inositol-3-phosphate synthase</fullName>
        <ecNumber evidence="6">5.5.1.4</ecNumber>
    </recommendedName>
</protein>
<keyword evidence="14" id="KW-1208">Phospholipid metabolism</keyword>
<dbReference type="OrthoDB" id="2887at2759"/>
<dbReference type="STRING" id="329884.A0A4U0X704"/>
<feature type="region of interest" description="Disordered" evidence="15">
    <location>
        <begin position="470"/>
        <end position="491"/>
    </location>
</feature>
<keyword evidence="8" id="KW-0444">Lipid biosynthesis</keyword>
<evidence type="ECO:0000256" key="11">
    <source>
        <dbReference type="ARBA" id="ARBA00023098"/>
    </source>
</evidence>
<dbReference type="GO" id="GO:0004512">
    <property type="term" value="F:inositol-3-phosphate synthase activity"/>
    <property type="evidence" value="ECO:0007669"/>
    <property type="project" value="UniProtKB-EC"/>
</dbReference>
<comment type="catalytic activity">
    <reaction evidence="1">
        <text>D-glucose 6-phosphate = 1D-myo-inositol 3-phosphate</text>
        <dbReference type="Rhea" id="RHEA:10716"/>
        <dbReference type="ChEBI" id="CHEBI:58401"/>
        <dbReference type="ChEBI" id="CHEBI:61548"/>
        <dbReference type="EC" id="5.5.1.4"/>
    </reaction>
</comment>
<comment type="subcellular location">
    <subcellularLocation>
        <location evidence="3">Cytoplasm</location>
    </subcellularLocation>
</comment>
<dbReference type="SUPFAM" id="SSF51735">
    <property type="entry name" value="NAD(P)-binding Rossmann-fold domains"/>
    <property type="match status" value="1"/>
</dbReference>
<evidence type="ECO:0000256" key="14">
    <source>
        <dbReference type="ARBA" id="ARBA00023264"/>
    </source>
</evidence>
<comment type="similarity">
    <text evidence="5">Belongs to the myo-inositol 1-phosphate synthase family.</text>
</comment>
<evidence type="ECO:0000256" key="13">
    <source>
        <dbReference type="ARBA" id="ARBA00023235"/>
    </source>
</evidence>
<dbReference type="InterPro" id="IPR013021">
    <property type="entry name" value="Myo-inos-1-P_Synthase_GAPDH"/>
</dbReference>
<feature type="domain" description="Myo-inositol-1-phosphate synthase GAPDH-like" evidence="16">
    <location>
        <begin position="332"/>
        <end position="445"/>
    </location>
</feature>
<dbReference type="EMBL" id="NAJQ01000316">
    <property type="protein sequence ID" value="TKA72284.1"/>
    <property type="molecule type" value="Genomic_DNA"/>
</dbReference>
<dbReference type="Proteomes" id="UP000309340">
    <property type="component" value="Unassembled WGS sequence"/>
</dbReference>
<dbReference type="GO" id="GO:0006021">
    <property type="term" value="P:inositol biosynthetic process"/>
    <property type="evidence" value="ECO:0007669"/>
    <property type="project" value="UniProtKB-UniPathway"/>
</dbReference>
<evidence type="ECO:0000256" key="2">
    <source>
        <dbReference type="ARBA" id="ARBA00001911"/>
    </source>
</evidence>
<dbReference type="EC" id="5.5.1.4" evidence="6"/>
<name>A0A4U0X704_9PEZI</name>
<dbReference type="Gene3D" id="3.40.50.720">
    <property type="entry name" value="NAD(P)-binding Rossmann-like Domain"/>
    <property type="match status" value="2"/>
</dbReference>
<feature type="compositionally biased region" description="Polar residues" evidence="15">
    <location>
        <begin position="470"/>
        <end position="485"/>
    </location>
</feature>
<dbReference type="GO" id="GO:0005737">
    <property type="term" value="C:cytoplasm"/>
    <property type="evidence" value="ECO:0007669"/>
    <property type="project" value="UniProtKB-SubCell"/>
</dbReference>
<keyword evidence="18" id="KW-1185">Reference proteome</keyword>
<keyword evidence="13" id="KW-0413">Isomerase</keyword>
<evidence type="ECO:0000256" key="7">
    <source>
        <dbReference type="ARBA" id="ARBA00022490"/>
    </source>
</evidence>
<evidence type="ECO:0000256" key="12">
    <source>
        <dbReference type="ARBA" id="ARBA00023209"/>
    </source>
</evidence>
<feature type="region of interest" description="Disordered" evidence="15">
    <location>
        <begin position="1"/>
        <end position="31"/>
    </location>
</feature>
<dbReference type="InterPro" id="IPR036291">
    <property type="entry name" value="NAD(P)-bd_dom_sf"/>
</dbReference>